<dbReference type="OrthoDB" id="6283437at2"/>
<evidence type="ECO:0000313" key="3">
    <source>
        <dbReference type="EMBL" id="ACK68949.1"/>
    </source>
</evidence>
<name>B7KDC9_GLOC7</name>
<keyword evidence="4" id="KW-1185">Reference proteome</keyword>
<dbReference type="HOGENOM" id="CLU_992956_0_0_3"/>
<dbReference type="PROSITE" id="PS50975">
    <property type="entry name" value="ATP_GRASP"/>
    <property type="match status" value="1"/>
</dbReference>
<dbReference type="GO" id="GO:0009432">
    <property type="term" value="P:SOS response"/>
    <property type="evidence" value="ECO:0007669"/>
    <property type="project" value="TreeGrafter"/>
</dbReference>
<dbReference type="InterPro" id="IPR011761">
    <property type="entry name" value="ATP-grasp"/>
</dbReference>
<dbReference type="Gene3D" id="3.30.470.20">
    <property type="entry name" value="ATP-grasp fold, B domain"/>
    <property type="match status" value="1"/>
</dbReference>
<dbReference type="Proteomes" id="UP000002384">
    <property type="component" value="Chromosome"/>
</dbReference>
<dbReference type="GO" id="GO:0046872">
    <property type="term" value="F:metal ion binding"/>
    <property type="evidence" value="ECO:0007669"/>
    <property type="project" value="InterPro"/>
</dbReference>
<proteinExistence type="predicted"/>
<dbReference type="Gene3D" id="3.30.1490.20">
    <property type="entry name" value="ATP-grasp fold, A domain"/>
    <property type="match status" value="1"/>
</dbReference>
<dbReference type="STRING" id="65393.PCC7424_0484"/>
<evidence type="ECO:0000259" key="2">
    <source>
        <dbReference type="PROSITE" id="PS50975"/>
    </source>
</evidence>
<keyword evidence="1" id="KW-0547">Nucleotide-binding</keyword>
<feature type="domain" description="ATP-grasp" evidence="2">
    <location>
        <begin position="77"/>
        <end position="275"/>
    </location>
</feature>
<dbReference type="PANTHER" id="PTHR21621:SF0">
    <property type="entry name" value="BETA-CITRYLGLUTAMATE SYNTHASE B-RELATED"/>
    <property type="match status" value="1"/>
</dbReference>
<reference evidence="4" key="1">
    <citation type="journal article" date="2011" name="MBio">
        <title>Novel metabolic attributes of the genus Cyanothece, comprising a group of unicellular nitrogen-fixing Cyanobacteria.</title>
        <authorList>
            <person name="Bandyopadhyay A."/>
            <person name="Elvitigala T."/>
            <person name="Welsh E."/>
            <person name="Stockel J."/>
            <person name="Liberton M."/>
            <person name="Min H."/>
            <person name="Sherman L.A."/>
            <person name="Pakrasi H.B."/>
        </authorList>
    </citation>
    <scope>NUCLEOTIDE SEQUENCE [LARGE SCALE GENOMIC DNA]</scope>
    <source>
        <strain evidence="4">PCC 7424</strain>
    </source>
</reference>
<accession>B7KDC9</accession>
<keyword evidence="1" id="KW-0067">ATP-binding</keyword>
<dbReference type="Pfam" id="PF08443">
    <property type="entry name" value="RimK"/>
    <property type="match status" value="1"/>
</dbReference>
<dbReference type="GO" id="GO:0005737">
    <property type="term" value="C:cytoplasm"/>
    <property type="evidence" value="ECO:0007669"/>
    <property type="project" value="TreeGrafter"/>
</dbReference>
<evidence type="ECO:0000256" key="1">
    <source>
        <dbReference type="PROSITE-ProRule" id="PRU00409"/>
    </source>
</evidence>
<dbReference type="SUPFAM" id="SSF56059">
    <property type="entry name" value="Glutathione synthetase ATP-binding domain-like"/>
    <property type="match status" value="1"/>
</dbReference>
<organism evidence="3 4">
    <name type="scientific">Gloeothece citriformis (strain PCC 7424)</name>
    <name type="common">Cyanothece sp. (strain PCC 7424)</name>
    <dbReference type="NCBI Taxonomy" id="65393"/>
    <lineage>
        <taxon>Bacteria</taxon>
        <taxon>Bacillati</taxon>
        <taxon>Cyanobacteriota</taxon>
        <taxon>Cyanophyceae</taxon>
        <taxon>Oscillatoriophycideae</taxon>
        <taxon>Chroococcales</taxon>
        <taxon>Aphanothecaceae</taxon>
        <taxon>Gloeothece</taxon>
        <taxon>Gloeothece citriformis</taxon>
    </lineage>
</organism>
<protein>
    <submittedName>
        <fullName evidence="3">RimK domain protein ATP-grasp</fullName>
    </submittedName>
</protein>
<dbReference type="InterPro" id="IPR013815">
    <property type="entry name" value="ATP_grasp_subdomain_1"/>
</dbReference>
<gene>
    <name evidence="3" type="ordered locus">PCC7424_0484</name>
</gene>
<evidence type="ECO:0000313" key="4">
    <source>
        <dbReference type="Proteomes" id="UP000002384"/>
    </source>
</evidence>
<dbReference type="PANTHER" id="PTHR21621">
    <property type="entry name" value="RIBOSOMAL PROTEIN S6 MODIFICATION PROTEIN"/>
    <property type="match status" value="1"/>
</dbReference>
<dbReference type="EMBL" id="CP001291">
    <property type="protein sequence ID" value="ACK68949.1"/>
    <property type="molecule type" value="Genomic_DNA"/>
</dbReference>
<dbReference type="KEGG" id="cyc:PCC7424_0484"/>
<dbReference type="InterPro" id="IPR013651">
    <property type="entry name" value="ATP-grasp_RimK-type"/>
</dbReference>
<dbReference type="RefSeq" id="WP_012597896.1">
    <property type="nucleotide sequence ID" value="NC_011729.1"/>
</dbReference>
<dbReference type="AlphaFoldDB" id="B7KDC9"/>
<dbReference type="GO" id="GO:0005524">
    <property type="term" value="F:ATP binding"/>
    <property type="evidence" value="ECO:0007669"/>
    <property type="project" value="UniProtKB-UniRule"/>
</dbReference>
<sequence length="277" mass="32391">MLTNIRLLLSACEALEIKSENFHPTRNLVKVTLNDKDYFFTNYSTPFLTQSTGQLFKDKDYVYHVFKNFVNLPKTLSFLSPYCHEKYQPYLIFKDIDSIVEEIARHFSPPLIVKKNGGSGGDNVFLCQDLSQVRVCLEEIFNINSRLYDYVALAQEYINIDREYRAVIFKNELLLLYEKSTKNATFTGNLSPLHWEGAKAIHITDEQEIFPFKKFLQPIFQAMTIDYGGFDIAIDKTGNYWFIEVNSHPNFDIFIRDNDEGIIIEMFKKILKSYLEM</sequence>
<dbReference type="eggNOG" id="COG0189">
    <property type="taxonomic scope" value="Bacteria"/>
</dbReference>
<dbReference type="GO" id="GO:0018169">
    <property type="term" value="F:ribosomal S6-glutamic acid ligase activity"/>
    <property type="evidence" value="ECO:0007669"/>
    <property type="project" value="TreeGrafter"/>
</dbReference>